<dbReference type="Proteomes" id="UP000799118">
    <property type="component" value="Unassembled WGS sequence"/>
</dbReference>
<accession>A0A6A4IKA8</accession>
<sequence>MTNMPAGSKRTWDGAGGGSIENRDRKRPRDDPKDWRDVHLKTAPTSRRDSYDRDKRNRHDSDRRRRSREHGKPRRDRDDSRDKRPEICSPRASHSRHYTPKRDEDEREEGEISPRNSPIIQNGTLPSSSSTKPHPELEPLPEMELDLPPSPPPVEETLASRRAKRQAILAKYAGIASASTSASPSPLTGLSSAVQALEPPSAVSDHVSHNNS</sequence>
<evidence type="ECO:0000256" key="1">
    <source>
        <dbReference type="SAM" id="MobiDB-lite"/>
    </source>
</evidence>
<name>A0A6A4IKA8_9AGAR</name>
<gene>
    <name evidence="2" type="ORF">BT96DRAFT_962558</name>
</gene>
<keyword evidence="3" id="KW-1185">Reference proteome</keyword>
<feature type="compositionally biased region" description="Basic and acidic residues" evidence="1">
    <location>
        <begin position="21"/>
        <end position="63"/>
    </location>
</feature>
<evidence type="ECO:0000313" key="2">
    <source>
        <dbReference type="EMBL" id="KAE9408945.1"/>
    </source>
</evidence>
<dbReference type="AlphaFoldDB" id="A0A6A4IKA8"/>
<evidence type="ECO:0000313" key="3">
    <source>
        <dbReference type="Proteomes" id="UP000799118"/>
    </source>
</evidence>
<protein>
    <submittedName>
        <fullName evidence="2">Uncharacterized protein</fullName>
    </submittedName>
</protein>
<feature type="region of interest" description="Disordered" evidence="1">
    <location>
        <begin position="175"/>
        <end position="212"/>
    </location>
</feature>
<feature type="compositionally biased region" description="Basic residues" evidence="1">
    <location>
        <begin position="64"/>
        <end position="74"/>
    </location>
</feature>
<feature type="region of interest" description="Disordered" evidence="1">
    <location>
        <begin position="1"/>
        <end position="162"/>
    </location>
</feature>
<dbReference type="EMBL" id="ML769389">
    <property type="protein sequence ID" value="KAE9408945.1"/>
    <property type="molecule type" value="Genomic_DNA"/>
</dbReference>
<feature type="compositionally biased region" description="Low complexity" evidence="1">
    <location>
        <begin position="175"/>
        <end position="193"/>
    </location>
</feature>
<feature type="compositionally biased region" description="Polar residues" evidence="1">
    <location>
        <begin position="114"/>
        <end position="132"/>
    </location>
</feature>
<proteinExistence type="predicted"/>
<reference evidence="2" key="1">
    <citation type="journal article" date="2019" name="Environ. Microbiol.">
        <title>Fungal ecological strategies reflected in gene transcription - a case study of two litter decomposers.</title>
        <authorList>
            <person name="Barbi F."/>
            <person name="Kohler A."/>
            <person name="Barry K."/>
            <person name="Baskaran P."/>
            <person name="Daum C."/>
            <person name="Fauchery L."/>
            <person name="Ihrmark K."/>
            <person name="Kuo A."/>
            <person name="LaButti K."/>
            <person name="Lipzen A."/>
            <person name="Morin E."/>
            <person name="Grigoriev I.V."/>
            <person name="Henrissat B."/>
            <person name="Lindahl B."/>
            <person name="Martin F."/>
        </authorList>
    </citation>
    <scope>NUCLEOTIDE SEQUENCE</scope>
    <source>
        <strain evidence="2">JB14</strain>
    </source>
</reference>
<organism evidence="2 3">
    <name type="scientific">Gymnopus androsaceus JB14</name>
    <dbReference type="NCBI Taxonomy" id="1447944"/>
    <lineage>
        <taxon>Eukaryota</taxon>
        <taxon>Fungi</taxon>
        <taxon>Dikarya</taxon>
        <taxon>Basidiomycota</taxon>
        <taxon>Agaricomycotina</taxon>
        <taxon>Agaricomycetes</taxon>
        <taxon>Agaricomycetidae</taxon>
        <taxon>Agaricales</taxon>
        <taxon>Marasmiineae</taxon>
        <taxon>Omphalotaceae</taxon>
        <taxon>Gymnopus</taxon>
    </lineage>
</organism>
<feature type="non-terminal residue" evidence="2">
    <location>
        <position position="212"/>
    </location>
</feature>
<dbReference type="OrthoDB" id="3270014at2759"/>
<feature type="compositionally biased region" description="Basic and acidic residues" evidence="1">
    <location>
        <begin position="75"/>
        <end position="86"/>
    </location>
</feature>